<dbReference type="PANTHER" id="PTHR22726">
    <property type="entry name" value="METALLOENDOPEPTIDASE OMA1"/>
    <property type="match status" value="1"/>
</dbReference>
<evidence type="ECO:0000259" key="8">
    <source>
        <dbReference type="Pfam" id="PF01435"/>
    </source>
</evidence>
<evidence type="ECO:0000313" key="12">
    <source>
        <dbReference type="Proteomes" id="UP000236751"/>
    </source>
</evidence>
<dbReference type="GO" id="GO:0046872">
    <property type="term" value="F:metal ion binding"/>
    <property type="evidence" value="ECO:0007669"/>
    <property type="project" value="UniProtKB-KW"/>
</dbReference>
<evidence type="ECO:0000256" key="1">
    <source>
        <dbReference type="ARBA" id="ARBA00001947"/>
    </source>
</evidence>
<dbReference type="InterPro" id="IPR051156">
    <property type="entry name" value="Mito/Outer_Membr_Metalloprot"/>
</dbReference>
<dbReference type="PANTHER" id="PTHR22726:SF1">
    <property type="entry name" value="METALLOENDOPEPTIDASE OMA1, MITOCHONDRIAL"/>
    <property type="match status" value="1"/>
</dbReference>
<dbReference type="InterPro" id="IPR019734">
    <property type="entry name" value="TPR_rpt"/>
</dbReference>
<evidence type="ECO:0000313" key="10">
    <source>
        <dbReference type="EMBL" id="SEF65589.1"/>
    </source>
</evidence>
<dbReference type="Proteomes" id="UP000002718">
    <property type="component" value="Chromosome"/>
</dbReference>
<comment type="cofactor">
    <cofactor evidence="1">
        <name>Zn(2+)</name>
        <dbReference type="ChEBI" id="CHEBI:29105"/>
    </cofactor>
</comment>
<reference evidence="9 11" key="3">
    <citation type="journal article" date="2008" name="Appl. Environ. Microbiol.">
        <title>Complete genome sequence of Nitrosospira multiformis, an ammonia-oxidizing bacterium from the soil environment.</title>
        <authorList>
            <person name="Norton J.M."/>
            <person name="Klotz M.G."/>
            <person name="Stein L.Y."/>
            <person name="Arp D.J."/>
            <person name="Bottomley P.J."/>
            <person name="Chain P.S."/>
            <person name="Hauser L.J."/>
            <person name="Land M.L."/>
            <person name="Larimer F.W."/>
            <person name="Shin M.W."/>
            <person name="Starkenburg S.R."/>
        </authorList>
    </citation>
    <scope>NUCLEOTIDE SEQUENCE [LARGE SCALE GENOMIC DNA]</scope>
    <source>
        <strain evidence="9">ATCC 25196</strain>
        <strain evidence="11">ATCC 25196 / NCIMB 11849 / C 71</strain>
    </source>
</reference>
<feature type="domain" description="Peptidase M48" evidence="8">
    <location>
        <begin position="63"/>
        <end position="252"/>
    </location>
</feature>
<feature type="signal peptide" evidence="7">
    <location>
        <begin position="1"/>
        <end position="20"/>
    </location>
</feature>
<dbReference type="STRING" id="323848.Nmul_A2537"/>
<keyword evidence="5" id="KW-0862">Zinc</keyword>
<dbReference type="eggNOG" id="COG4783">
    <property type="taxonomic scope" value="Bacteria"/>
</dbReference>
<keyword evidence="11" id="KW-1185">Reference proteome</keyword>
<dbReference type="EMBL" id="FNVK01000005">
    <property type="protein sequence ID" value="SEF65589.1"/>
    <property type="molecule type" value="Genomic_DNA"/>
</dbReference>
<keyword evidence="2 10" id="KW-0645">Protease</keyword>
<reference evidence="9" key="1">
    <citation type="submission" date="2005-08" db="EMBL/GenBank/DDBJ databases">
        <title>Complete sequence of Chromosome 1 of Nitrosospira multiformis ATCC 25196.</title>
        <authorList>
            <consortium name="US DOE Joint Genome Institute"/>
            <person name="Copeland A."/>
            <person name="Lucas S."/>
            <person name="Lapidus A."/>
            <person name="Barry K."/>
            <person name="Detter J.C."/>
            <person name="Glavina T."/>
            <person name="Hammon N."/>
            <person name="Israni S."/>
            <person name="Pitluck S."/>
            <person name="Chain P."/>
            <person name="Malfatti S."/>
            <person name="Shin M."/>
            <person name="Vergez L."/>
            <person name="Schmutz J."/>
            <person name="Larimer F."/>
            <person name="Land M."/>
            <person name="Hauser L."/>
            <person name="Kyrpides N."/>
            <person name="Lykidis A."/>
            <person name="Richardson P."/>
        </authorList>
    </citation>
    <scope>NUCLEOTIDE SEQUENCE</scope>
    <source>
        <strain evidence="9">ATCC 25196</strain>
    </source>
</reference>
<dbReference type="Proteomes" id="UP000236751">
    <property type="component" value="Unassembled WGS sequence"/>
</dbReference>
<dbReference type="Gene3D" id="3.30.2010.10">
    <property type="entry name" value="Metalloproteases ('zincins'), catalytic domain"/>
    <property type="match status" value="1"/>
</dbReference>
<evidence type="ECO:0000256" key="6">
    <source>
        <dbReference type="ARBA" id="ARBA00023049"/>
    </source>
</evidence>
<reference evidence="11" key="2">
    <citation type="submission" date="2005-08" db="EMBL/GenBank/DDBJ databases">
        <title>Complete sequence of chromosome 1 of Nitrosospira multiformis ATCC 25196.</title>
        <authorList>
            <person name="Copeland A."/>
            <person name="Lucas S."/>
            <person name="Lapidus A."/>
            <person name="Barry K."/>
            <person name="Detter J.C."/>
            <person name="Glavina T."/>
            <person name="Hammon N."/>
            <person name="Israni S."/>
            <person name="Pitluck S."/>
            <person name="Chain P."/>
            <person name="Malfatti S."/>
            <person name="Shin M."/>
            <person name="Vergez L."/>
            <person name="Schmutz J."/>
            <person name="Larimer F."/>
            <person name="Land M."/>
            <person name="Hauser L."/>
            <person name="Kyrpides N."/>
            <person name="Lykidis A."/>
            <person name="Richardson P."/>
        </authorList>
    </citation>
    <scope>NUCLEOTIDE SEQUENCE [LARGE SCALE GENOMIC DNA]</scope>
    <source>
        <strain evidence="11">ATCC 25196 / NCIMB 11849 / C 71</strain>
    </source>
</reference>
<dbReference type="RefSeq" id="WP_011381825.1">
    <property type="nucleotide sequence ID" value="NC_007614.1"/>
</dbReference>
<dbReference type="SUPFAM" id="SSF48452">
    <property type="entry name" value="TPR-like"/>
    <property type="match status" value="1"/>
</dbReference>
<keyword evidence="6" id="KW-0482">Metalloprotease</keyword>
<evidence type="ECO:0000256" key="4">
    <source>
        <dbReference type="ARBA" id="ARBA00022801"/>
    </source>
</evidence>
<sequence>MKLRHILLFLPALFTANAHAEGLPDLGDVSQATISPREERELGLKIMSEIRSDPSYLNDAEIDAYLTRLGSRLISGSTEARPEQEFEFFALQDPALNAFALPGGFMGFNSGLILAAQSESELAGVMAHEIAHVTQKHLARMIAGQKYSMLTSLASMAVAILASRANPQAGQAILVASQAGQIQKQLNFTREHEKEADRIGLGILTGAGLDPRGMADFFERMQRATRFLENGAPSYLRTHPVTFERIADIEGRTQSLPYRQVPDSLDFQLVRAKLRASIEKPADAVNYFESILREKRYTNETVERYGLVTALLRSREYQRADKELLRLYDSLQPEGAGTLQNHRLGASIRIQRSMPPSSPMVETLAARVKLAAGQTAEALDIYQAALAIFPQHRALIYDYIEALLSKVSAQDALDFINRQLQFDPNDVRLYRLQAQSHEALGNALLQHQALAEVYSRQGNYPAAIEQLQIALKTDEGDFYQMSSVEARLRELRELAANESKKK</sequence>
<dbReference type="AlphaFoldDB" id="Q2Y5Z5"/>
<keyword evidence="4" id="KW-0378">Hydrolase</keyword>
<evidence type="ECO:0000256" key="2">
    <source>
        <dbReference type="ARBA" id="ARBA00022670"/>
    </source>
</evidence>
<dbReference type="HOGENOM" id="CLU_030556_1_1_4"/>
<protein>
    <submittedName>
        <fullName evidence="9">Peptidase M48, Ste24p</fullName>
    </submittedName>
    <submittedName>
        <fullName evidence="10">Putative Zn-dependent protease, contains TPR repeats</fullName>
    </submittedName>
</protein>
<keyword evidence="7" id="KW-0732">Signal</keyword>
<dbReference type="InterPro" id="IPR011990">
    <property type="entry name" value="TPR-like_helical_dom_sf"/>
</dbReference>
<dbReference type="Gene3D" id="1.25.40.10">
    <property type="entry name" value="Tetratricopeptide repeat domain"/>
    <property type="match status" value="1"/>
</dbReference>
<dbReference type="OrthoDB" id="9810445at2"/>
<feature type="chain" id="PRO_5014308811" evidence="7">
    <location>
        <begin position="21"/>
        <end position="502"/>
    </location>
</feature>
<evidence type="ECO:0000313" key="9">
    <source>
        <dbReference type="EMBL" id="ABB75826.1"/>
    </source>
</evidence>
<proteinExistence type="predicted"/>
<dbReference type="EMBL" id="CP000103">
    <property type="protein sequence ID" value="ABB75826.1"/>
    <property type="molecule type" value="Genomic_DNA"/>
</dbReference>
<evidence type="ECO:0000256" key="3">
    <source>
        <dbReference type="ARBA" id="ARBA00022723"/>
    </source>
</evidence>
<dbReference type="CDD" id="cd07333">
    <property type="entry name" value="M48C_bepA_like"/>
    <property type="match status" value="1"/>
</dbReference>
<dbReference type="Pfam" id="PF14559">
    <property type="entry name" value="TPR_19"/>
    <property type="match status" value="1"/>
</dbReference>
<accession>Q2Y5Z5</accession>
<evidence type="ECO:0000313" key="11">
    <source>
        <dbReference type="Proteomes" id="UP000002718"/>
    </source>
</evidence>
<keyword evidence="3" id="KW-0479">Metal-binding</keyword>
<dbReference type="KEGG" id="nmu:Nmul_A2537"/>
<dbReference type="GO" id="GO:0051603">
    <property type="term" value="P:proteolysis involved in protein catabolic process"/>
    <property type="evidence" value="ECO:0007669"/>
    <property type="project" value="TreeGrafter"/>
</dbReference>
<evidence type="ECO:0000256" key="7">
    <source>
        <dbReference type="SAM" id="SignalP"/>
    </source>
</evidence>
<gene>
    <name evidence="9" type="ordered locus">Nmul_A2537</name>
    <name evidence="10" type="ORF">SAMN05216403_10574</name>
</gene>
<dbReference type="InterPro" id="IPR001915">
    <property type="entry name" value="Peptidase_M48"/>
</dbReference>
<dbReference type="GO" id="GO:0016020">
    <property type="term" value="C:membrane"/>
    <property type="evidence" value="ECO:0007669"/>
    <property type="project" value="TreeGrafter"/>
</dbReference>
<evidence type="ECO:0000256" key="5">
    <source>
        <dbReference type="ARBA" id="ARBA00022833"/>
    </source>
</evidence>
<name>Q2Y5Z5_NITMU</name>
<dbReference type="SMART" id="SM00028">
    <property type="entry name" value="TPR"/>
    <property type="match status" value="2"/>
</dbReference>
<dbReference type="GO" id="GO:0004222">
    <property type="term" value="F:metalloendopeptidase activity"/>
    <property type="evidence" value="ECO:0007669"/>
    <property type="project" value="InterPro"/>
</dbReference>
<dbReference type="Pfam" id="PF01435">
    <property type="entry name" value="Peptidase_M48"/>
    <property type="match status" value="1"/>
</dbReference>
<organism evidence="9 11">
    <name type="scientific">Nitrosospira multiformis (strain ATCC 25196 / NCIMB 11849 / C 71)</name>
    <dbReference type="NCBI Taxonomy" id="323848"/>
    <lineage>
        <taxon>Bacteria</taxon>
        <taxon>Pseudomonadati</taxon>
        <taxon>Pseudomonadota</taxon>
        <taxon>Betaproteobacteria</taxon>
        <taxon>Nitrosomonadales</taxon>
        <taxon>Nitrosomonadaceae</taxon>
        <taxon>Nitrosospira</taxon>
    </lineage>
</organism>
<reference evidence="10 12" key="4">
    <citation type="submission" date="2016-10" db="EMBL/GenBank/DDBJ databases">
        <authorList>
            <person name="de Groot N.N."/>
        </authorList>
    </citation>
    <scope>NUCLEOTIDE SEQUENCE [LARGE SCALE GENOMIC DNA]</scope>
    <source>
        <strain evidence="10 12">Nl13</strain>
    </source>
</reference>